<dbReference type="InterPro" id="IPR045607">
    <property type="entry name" value="DUF6452"/>
</dbReference>
<organism evidence="1 2">
    <name type="scientific">Paenimyroides aestuarii</name>
    <dbReference type="NCBI Taxonomy" id="2968490"/>
    <lineage>
        <taxon>Bacteria</taxon>
        <taxon>Pseudomonadati</taxon>
        <taxon>Bacteroidota</taxon>
        <taxon>Flavobacteriia</taxon>
        <taxon>Flavobacteriales</taxon>
        <taxon>Flavobacteriaceae</taxon>
        <taxon>Paenimyroides</taxon>
    </lineage>
</organism>
<dbReference type="Pfam" id="PF20050">
    <property type="entry name" value="DUF6452"/>
    <property type="match status" value="1"/>
</dbReference>
<accession>A0ABY5NR28</accession>
<gene>
    <name evidence="1" type="ORF">NPX36_11730</name>
</gene>
<evidence type="ECO:0000313" key="1">
    <source>
        <dbReference type="EMBL" id="UUV20981.1"/>
    </source>
</evidence>
<proteinExistence type="predicted"/>
<keyword evidence="2" id="KW-1185">Reference proteome</keyword>
<name>A0ABY5NR28_9FLAO</name>
<dbReference type="Proteomes" id="UP001317001">
    <property type="component" value="Chromosome"/>
</dbReference>
<protein>
    <submittedName>
        <fullName evidence="1">DUF6452 family protein</fullName>
    </submittedName>
</protein>
<dbReference type="PROSITE" id="PS51257">
    <property type="entry name" value="PROKAR_LIPOPROTEIN"/>
    <property type="match status" value="1"/>
</dbReference>
<evidence type="ECO:0000313" key="2">
    <source>
        <dbReference type="Proteomes" id="UP001317001"/>
    </source>
</evidence>
<sequence length="164" mass="18692">MKKITCAVLCLFAFSACEKDDICVGGESVTPNVVIDLFDRLDSQLLKPAPKISIFVEGYTDTIVFRNTSKIEIPLQINTTETVWNIRLHQLNSSNDTILKNDQLRFTYNPEAFYVSKACGYKTVFYNFNSVKLPNTSSDGWIENIFKVTNEISNNNNAHIQIYY</sequence>
<dbReference type="EMBL" id="CP102382">
    <property type="protein sequence ID" value="UUV20981.1"/>
    <property type="molecule type" value="Genomic_DNA"/>
</dbReference>
<reference evidence="1 2" key="1">
    <citation type="submission" date="2022-08" db="EMBL/GenBank/DDBJ databases">
        <title>Myroides zhujiangensis sp. nov., a novel bacterium isolated from sediment in the Pearl River Estuary.</title>
        <authorList>
            <person name="Cui L."/>
        </authorList>
    </citation>
    <scope>NUCLEOTIDE SEQUENCE [LARGE SCALE GENOMIC DNA]</scope>
    <source>
        <strain evidence="1 2">SCSIO 72103</strain>
    </source>
</reference>
<dbReference type="RefSeq" id="WP_257498898.1">
    <property type="nucleotide sequence ID" value="NZ_CP102382.1"/>
</dbReference>